<comment type="caution">
    <text evidence="5">The sequence shown here is derived from an EMBL/GenBank/DDBJ whole genome shotgun (WGS) entry which is preliminary data.</text>
</comment>
<dbReference type="SUPFAM" id="SSF74653">
    <property type="entry name" value="TolA/TonB C-terminal domain"/>
    <property type="match status" value="1"/>
</dbReference>
<dbReference type="NCBIfam" id="TIGR01352">
    <property type="entry name" value="tonB_Cterm"/>
    <property type="match status" value="1"/>
</dbReference>
<evidence type="ECO:0000256" key="2">
    <source>
        <dbReference type="ARBA" id="ARBA00022692"/>
    </source>
</evidence>
<name>A0A7C3Z2G6_UNCW3</name>
<keyword evidence="3" id="KW-1133">Transmembrane helix</keyword>
<evidence type="ECO:0000256" key="4">
    <source>
        <dbReference type="ARBA" id="ARBA00023136"/>
    </source>
</evidence>
<reference evidence="5" key="1">
    <citation type="journal article" date="2020" name="mSystems">
        <title>Genome- and Community-Level Interaction Insights into Carbon Utilization and Element Cycling Functions of Hydrothermarchaeota in Hydrothermal Sediment.</title>
        <authorList>
            <person name="Zhou Z."/>
            <person name="Liu Y."/>
            <person name="Xu W."/>
            <person name="Pan J."/>
            <person name="Luo Z.H."/>
            <person name="Li M."/>
        </authorList>
    </citation>
    <scope>NUCLEOTIDE SEQUENCE [LARGE SCALE GENOMIC DNA]</scope>
    <source>
        <strain evidence="5">SpSt-906</strain>
    </source>
</reference>
<protein>
    <submittedName>
        <fullName evidence="5">TonB C-terminal domain-containing protein</fullName>
    </submittedName>
</protein>
<gene>
    <name evidence="5" type="ORF">ENX07_02035</name>
</gene>
<evidence type="ECO:0000313" key="5">
    <source>
        <dbReference type="EMBL" id="HGE98838.1"/>
    </source>
</evidence>
<evidence type="ECO:0000256" key="1">
    <source>
        <dbReference type="ARBA" id="ARBA00004167"/>
    </source>
</evidence>
<dbReference type="InterPro" id="IPR006260">
    <property type="entry name" value="TonB/TolA_C"/>
</dbReference>
<proteinExistence type="predicted"/>
<dbReference type="AlphaFoldDB" id="A0A7C3Z2G6"/>
<comment type="subcellular location">
    <subcellularLocation>
        <location evidence="1">Membrane</location>
        <topology evidence="1">Single-pass membrane protein</topology>
    </subcellularLocation>
</comment>
<keyword evidence="4" id="KW-0472">Membrane</keyword>
<sequence>MKRDFLLSLFFHIIFLLPLFLNRTKKAIEYPTVLTVNLIPRIETSEEKREEGIEMVKEVKEVAPKPEKKIEKKEEKKFVYQGMGITTEGGRYPSYYLEAIISKIGENWFNPYAGKNIILKTTVFFLVRKDGEILQPKIEKSSGREDYDQYCLRAVLLTKRLPPIPEDMRVEELKIHLEFEHK</sequence>
<dbReference type="EMBL" id="DTMQ01000013">
    <property type="protein sequence ID" value="HGE98838.1"/>
    <property type="molecule type" value="Genomic_DNA"/>
</dbReference>
<evidence type="ECO:0000256" key="3">
    <source>
        <dbReference type="ARBA" id="ARBA00022989"/>
    </source>
</evidence>
<dbReference type="GO" id="GO:0016020">
    <property type="term" value="C:membrane"/>
    <property type="evidence" value="ECO:0007669"/>
    <property type="project" value="UniProtKB-SubCell"/>
</dbReference>
<accession>A0A7C3Z2G6</accession>
<dbReference type="Gene3D" id="3.30.1150.10">
    <property type="match status" value="1"/>
</dbReference>
<dbReference type="Pfam" id="PF13103">
    <property type="entry name" value="TonB_2"/>
    <property type="match status" value="1"/>
</dbReference>
<organism evidence="5">
    <name type="scientific">candidate division WOR-3 bacterium</name>
    <dbReference type="NCBI Taxonomy" id="2052148"/>
    <lineage>
        <taxon>Bacteria</taxon>
        <taxon>Bacteria division WOR-3</taxon>
    </lineage>
</organism>
<keyword evidence="2" id="KW-0812">Transmembrane</keyword>